<proteinExistence type="predicted"/>
<evidence type="ECO:0000313" key="1">
    <source>
        <dbReference type="EMBL" id="CAB4983277.1"/>
    </source>
</evidence>
<organism evidence="1">
    <name type="scientific">freshwater metagenome</name>
    <dbReference type="NCBI Taxonomy" id="449393"/>
    <lineage>
        <taxon>unclassified sequences</taxon>
        <taxon>metagenomes</taxon>
        <taxon>ecological metagenomes</taxon>
    </lineage>
</organism>
<sequence length="82" mass="8676">MVVGAVPVGGVMIGSAPAAPLTTGSPAVDDEFSWLFDTVSTPPLVLQADNEMLTNNVNVKKRSLFINQPIFHILVSDPRAEA</sequence>
<protein>
    <submittedName>
        <fullName evidence="1">Unannotated protein</fullName>
    </submittedName>
</protein>
<dbReference type="AlphaFoldDB" id="A0A6J7MRD1"/>
<reference evidence="1" key="1">
    <citation type="submission" date="2020-05" db="EMBL/GenBank/DDBJ databases">
        <authorList>
            <person name="Chiriac C."/>
            <person name="Salcher M."/>
            <person name="Ghai R."/>
            <person name="Kavagutti S V."/>
        </authorList>
    </citation>
    <scope>NUCLEOTIDE SEQUENCE</scope>
</reference>
<accession>A0A6J7MRD1</accession>
<dbReference type="EMBL" id="CAFBOI010000121">
    <property type="protein sequence ID" value="CAB4983277.1"/>
    <property type="molecule type" value="Genomic_DNA"/>
</dbReference>
<name>A0A6J7MRD1_9ZZZZ</name>
<gene>
    <name evidence="1" type="ORF">UFOPK3948_00866</name>
</gene>